<protein>
    <recommendedName>
        <fullName evidence="3">Lipoprotein</fullName>
    </recommendedName>
</protein>
<proteinExistence type="predicted"/>
<dbReference type="EMBL" id="BAABFL010000473">
    <property type="protein sequence ID" value="GAA4652287.1"/>
    <property type="molecule type" value="Genomic_DNA"/>
</dbReference>
<dbReference type="RefSeq" id="WP_345198817.1">
    <property type="nucleotide sequence ID" value="NZ_BAABFL010000473.1"/>
</dbReference>
<name>A0ABP8V8R9_9GAMM</name>
<dbReference type="PROSITE" id="PS51257">
    <property type="entry name" value="PROKAR_LIPOPROTEIN"/>
    <property type="match status" value="1"/>
</dbReference>
<evidence type="ECO:0000313" key="2">
    <source>
        <dbReference type="Proteomes" id="UP001500604"/>
    </source>
</evidence>
<reference evidence="2" key="1">
    <citation type="journal article" date="2019" name="Int. J. Syst. Evol. Microbiol.">
        <title>The Global Catalogue of Microorganisms (GCM) 10K type strain sequencing project: providing services to taxonomists for standard genome sequencing and annotation.</title>
        <authorList>
            <consortium name="The Broad Institute Genomics Platform"/>
            <consortium name="The Broad Institute Genome Sequencing Center for Infectious Disease"/>
            <person name="Wu L."/>
            <person name="Ma J."/>
        </authorList>
    </citation>
    <scope>NUCLEOTIDE SEQUENCE [LARGE SCALE GENOMIC DNA]</scope>
    <source>
        <strain evidence="2">JCM 17805</strain>
    </source>
</reference>
<evidence type="ECO:0000313" key="1">
    <source>
        <dbReference type="EMBL" id="GAA4652287.1"/>
    </source>
</evidence>
<accession>A0ABP8V8R9</accession>
<keyword evidence="2" id="KW-1185">Reference proteome</keyword>
<comment type="caution">
    <text evidence="1">The sequence shown here is derived from an EMBL/GenBank/DDBJ whole genome shotgun (WGS) entry which is preliminary data.</text>
</comment>
<organism evidence="1 2">
    <name type="scientific">Kistimonas scapharcae</name>
    <dbReference type="NCBI Taxonomy" id="1036133"/>
    <lineage>
        <taxon>Bacteria</taxon>
        <taxon>Pseudomonadati</taxon>
        <taxon>Pseudomonadota</taxon>
        <taxon>Gammaproteobacteria</taxon>
        <taxon>Oceanospirillales</taxon>
        <taxon>Endozoicomonadaceae</taxon>
        <taxon>Kistimonas</taxon>
    </lineage>
</organism>
<sequence length="303" mass="33275">MKEAILSTLLVVTAGLSGCASVNSSSTTASMQTPAASEAHAEEELKDFAYYSRPARNSLKAVGRSIYWLFDSSASLIGSGLSATRDAIPETVRTTVSDGTAKTTELTKDGALYALSLMPDDIHPLLPDEVVRSIPAPSEPEKANPTTLPEQGQAMVYVIRPHFTGVLNHFEVYLNGKDEEDRIGYTQHYEYLAFPVEPGRHTIYSKGENWSDIGIQLREGEFIFLEQRASRGLFLSNQTLESLPLDKARTYLAFTEPGTLVSGETMPDYRRNALHLFATATERTGKRLDEATAAITETLSFNE</sequence>
<gene>
    <name evidence="1" type="ORF">GCM10023116_45710</name>
</gene>
<dbReference type="Proteomes" id="UP001500604">
    <property type="component" value="Unassembled WGS sequence"/>
</dbReference>
<evidence type="ECO:0008006" key="3">
    <source>
        <dbReference type="Google" id="ProtNLM"/>
    </source>
</evidence>